<dbReference type="Proteomes" id="UP000836841">
    <property type="component" value="Chromosome 5"/>
</dbReference>
<evidence type="ECO:0000256" key="2">
    <source>
        <dbReference type="ARBA" id="ARBA00022840"/>
    </source>
</evidence>
<accession>A0AAU9SL03</accession>
<organism evidence="4 5">
    <name type="scientific">Thlaspi arvense</name>
    <name type="common">Field penny-cress</name>
    <dbReference type="NCBI Taxonomy" id="13288"/>
    <lineage>
        <taxon>Eukaryota</taxon>
        <taxon>Viridiplantae</taxon>
        <taxon>Streptophyta</taxon>
        <taxon>Embryophyta</taxon>
        <taxon>Tracheophyta</taxon>
        <taxon>Spermatophyta</taxon>
        <taxon>Magnoliopsida</taxon>
        <taxon>eudicotyledons</taxon>
        <taxon>Gunneridae</taxon>
        <taxon>Pentapetalae</taxon>
        <taxon>rosids</taxon>
        <taxon>malvids</taxon>
        <taxon>Brassicales</taxon>
        <taxon>Brassicaceae</taxon>
        <taxon>Thlaspideae</taxon>
        <taxon>Thlaspi</taxon>
    </lineage>
</organism>
<dbReference type="PANTHER" id="PTHR27005">
    <property type="entry name" value="WALL-ASSOCIATED RECEPTOR KINASE-LIKE 21"/>
    <property type="match status" value="1"/>
</dbReference>
<protein>
    <recommendedName>
        <fullName evidence="3">Serine-threonine/tyrosine-protein kinase catalytic domain-containing protein</fullName>
    </recommendedName>
</protein>
<evidence type="ECO:0000259" key="3">
    <source>
        <dbReference type="Pfam" id="PF07714"/>
    </source>
</evidence>
<feature type="domain" description="Serine-threonine/tyrosine-protein kinase catalytic" evidence="3">
    <location>
        <begin position="30"/>
        <end position="155"/>
    </location>
</feature>
<keyword evidence="1" id="KW-0547">Nucleotide-binding</keyword>
<dbReference type="InterPro" id="IPR011009">
    <property type="entry name" value="Kinase-like_dom_sf"/>
</dbReference>
<dbReference type="GO" id="GO:0005886">
    <property type="term" value="C:plasma membrane"/>
    <property type="evidence" value="ECO:0007669"/>
    <property type="project" value="TreeGrafter"/>
</dbReference>
<dbReference type="GO" id="GO:0007166">
    <property type="term" value="P:cell surface receptor signaling pathway"/>
    <property type="evidence" value="ECO:0007669"/>
    <property type="project" value="InterPro"/>
</dbReference>
<dbReference type="PANTHER" id="PTHR27005:SF188">
    <property type="entry name" value="INACTIVE SERINE_THREONINE-PROTEIN KINASE ZRK12-RELATED"/>
    <property type="match status" value="1"/>
</dbReference>
<reference evidence="4 5" key="1">
    <citation type="submission" date="2022-03" db="EMBL/GenBank/DDBJ databases">
        <authorList>
            <person name="Nunn A."/>
            <person name="Chopra R."/>
            <person name="Nunn A."/>
            <person name="Contreras Garrido A."/>
        </authorList>
    </citation>
    <scope>NUCLEOTIDE SEQUENCE [LARGE SCALE GENOMIC DNA]</scope>
</reference>
<name>A0AAU9SL03_THLAR</name>
<evidence type="ECO:0000256" key="1">
    <source>
        <dbReference type="ARBA" id="ARBA00022741"/>
    </source>
</evidence>
<evidence type="ECO:0000313" key="4">
    <source>
        <dbReference type="EMBL" id="CAH2065537.1"/>
    </source>
</evidence>
<keyword evidence="5" id="KW-1185">Reference proteome</keyword>
<dbReference type="Gene3D" id="1.10.510.10">
    <property type="entry name" value="Transferase(Phosphotransferase) domain 1"/>
    <property type="match status" value="1"/>
</dbReference>
<gene>
    <name evidence="4" type="ORF">TAV2_LOCUS16298</name>
</gene>
<evidence type="ECO:0000313" key="5">
    <source>
        <dbReference type="Proteomes" id="UP000836841"/>
    </source>
</evidence>
<dbReference type="InterPro" id="IPR045274">
    <property type="entry name" value="WAK-like"/>
</dbReference>
<dbReference type="GO" id="GO:0005524">
    <property type="term" value="F:ATP binding"/>
    <property type="evidence" value="ECO:0007669"/>
    <property type="project" value="UniProtKB-KW"/>
</dbReference>
<dbReference type="GO" id="GO:0004674">
    <property type="term" value="F:protein serine/threonine kinase activity"/>
    <property type="evidence" value="ECO:0007669"/>
    <property type="project" value="TreeGrafter"/>
</dbReference>
<proteinExistence type="predicted"/>
<dbReference type="AlphaFoldDB" id="A0AAU9SL03"/>
<dbReference type="Pfam" id="PF07714">
    <property type="entry name" value="PK_Tyr_Ser-Thr"/>
    <property type="match status" value="1"/>
</dbReference>
<dbReference type="SUPFAM" id="SSF56112">
    <property type="entry name" value="Protein kinase-like (PK-like)"/>
    <property type="match status" value="1"/>
</dbReference>
<keyword evidence="2" id="KW-0067">ATP-binding</keyword>
<dbReference type="EMBL" id="OU466861">
    <property type="protein sequence ID" value="CAH2065537.1"/>
    <property type="molecule type" value="Genomic_DNA"/>
</dbReference>
<sequence>MRSSERFLCCSDLECHQQCLQCTRVSGLSAYGSWCLGMLDNNCMILVKKFMYRKHDYSRKLCRDIAISSMVSGHKNFMMGCCLENKIPFMVYYGEEKQYSTVDLETVVSWKRRMKIAEDIAIALAYLHTAFPRPFVYANMNLRNILLDENGVAKLKRCMGDRGEVPRMMEVAKELKRFLRNASSSNET</sequence>
<dbReference type="InterPro" id="IPR001245">
    <property type="entry name" value="Ser-Thr/Tyr_kinase_cat_dom"/>
</dbReference>